<reference evidence="9" key="1">
    <citation type="submission" date="2021-10" db="EMBL/GenBank/DDBJ databases">
        <title>Tropical sea cucumber genome reveals ecological adaptation and Cuvierian tubules defense mechanism.</title>
        <authorList>
            <person name="Chen T."/>
        </authorList>
    </citation>
    <scope>NUCLEOTIDE SEQUENCE</scope>
    <source>
        <strain evidence="9">Nanhai2018</strain>
        <tissue evidence="9">Muscle</tissue>
    </source>
</reference>
<sequence length="650" mass="74033">MEENVPHIKSEFHEDQEDEVDGWIPSTRSEVKVPSTRPEEDIPSSRSEDIPSTRSELEMEEQLSVSSIEEDGFFSVKIEVPDASLITDTDDEERAERHELHEGDETEDETNHSGEESGFKLAEAVNSREAEPAQVEHSSCPTETPESGCRGRPRFIVGQNLIISQQNIHRSWCATAKLLGISRMTLYRRRREFGMSTTPGSNYSEMDDSELDGIVRQILQASPRAGERILIGTLRSRGLHIQRARLRASIQRVDPVGRALRRCRSIVQLLDGNHRLSRCRFVTRGAGTSEGMSEHLSKTAFSQEFVEVERVMPNVGNDRQPSPSNSGIESIINSSVQGVFTQEKQCHLSTKELSQINEGKHSEQERKDSVTEAEIQPREEGNCPGNEFSILKNILEGNKSSRNVINCTKCLLCDQVFASKGDLDIHVKIHIGVRGNTGGNSEKNLESKDSLMQQKSIKTTEKRFKCDSCEKSYSSVKSLKRHRIAHSGVKQFKCQYCDKEFLSSHHVLRHERVHTGEKPFGCRYCPKKFSQKASLMGHEMVHTGEKPFICRFCEKRFVQKISLTRHERIHTGEKPFHCKYCDKRFVQESNLICHERVHTNEKPYGCSRCDKKFARKCDLIRHEEIHAREVPFRMFATSILQNLIKTHSSA</sequence>
<dbReference type="PANTHER" id="PTHR14003:SF23">
    <property type="entry name" value="ZINC FINGER PROTEIN 143"/>
    <property type="match status" value="1"/>
</dbReference>
<dbReference type="GO" id="GO:0000785">
    <property type="term" value="C:chromatin"/>
    <property type="evidence" value="ECO:0007669"/>
    <property type="project" value="TreeGrafter"/>
</dbReference>
<keyword evidence="1" id="KW-0479">Metal-binding</keyword>
<dbReference type="Proteomes" id="UP001152320">
    <property type="component" value="Chromosome 6"/>
</dbReference>
<dbReference type="Pfam" id="PF00096">
    <property type="entry name" value="zf-C2H2"/>
    <property type="match status" value="3"/>
</dbReference>
<feature type="region of interest" description="Disordered" evidence="7">
    <location>
        <begin position="352"/>
        <end position="382"/>
    </location>
</feature>
<dbReference type="Gene3D" id="3.30.160.60">
    <property type="entry name" value="Classic Zinc Finger"/>
    <property type="match status" value="6"/>
</dbReference>
<feature type="region of interest" description="Disordered" evidence="7">
    <location>
        <begin position="1"/>
        <end position="66"/>
    </location>
</feature>
<accession>A0A9Q1HBM1</accession>
<evidence type="ECO:0000256" key="1">
    <source>
        <dbReference type="ARBA" id="ARBA00022723"/>
    </source>
</evidence>
<feature type="domain" description="C2H2-type" evidence="8">
    <location>
        <begin position="492"/>
        <end position="519"/>
    </location>
</feature>
<evidence type="ECO:0000256" key="3">
    <source>
        <dbReference type="ARBA" id="ARBA00022771"/>
    </source>
</evidence>
<evidence type="ECO:0000256" key="6">
    <source>
        <dbReference type="PROSITE-ProRule" id="PRU00042"/>
    </source>
</evidence>
<evidence type="ECO:0000259" key="8">
    <source>
        <dbReference type="PROSITE" id="PS50157"/>
    </source>
</evidence>
<dbReference type="InterPro" id="IPR013087">
    <property type="entry name" value="Znf_C2H2_type"/>
</dbReference>
<dbReference type="EMBL" id="JAIZAY010000006">
    <property type="protein sequence ID" value="KAJ8040124.1"/>
    <property type="molecule type" value="Genomic_DNA"/>
</dbReference>
<feature type="compositionally biased region" description="Basic and acidic residues" evidence="7">
    <location>
        <begin position="358"/>
        <end position="381"/>
    </location>
</feature>
<feature type="domain" description="C2H2-type" evidence="8">
    <location>
        <begin position="548"/>
        <end position="575"/>
    </location>
</feature>
<name>A0A9Q1HBM1_HOLLE</name>
<evidence type="ECO:0000313" key="9">
    <source>
        <dbReference type="EMBL" id="KAJ8040124.1"/>
    </source>
</evidence>
<dbReference type="InterPro" id="IPR036236">
    <property type="entry name" value="Znf_C2H2_sf"/>
</dbReference>
<dbReference type="Pfam" id="PF02954">
    <property type="entry name" value="HTH_8"/>
    <property type="match status" value="1"/>
</dbReference>
<dbReference type="InterPro" id="IPR002197">
    <property type="entry name" value="HTH_Fis"/>
</dbReference>
<keyword evidence="2" id="KW-0677">Repeat</keyword>
<dbReference type="GO" id="GO:0000978">
    <property type="term" value="F:RNA polymerase II cis-regulatory region sequence-specific DNA binding"/>
    <property type="evidence" value="ECO:0007669"/>
    <property type="project" value="TreeGrafter"/>
</dbReference>
<feature type="domain" description="C2H2-type" evidence="8">
    <location>
        <begin position="408"/>
        <end position="435"/>
    </location>
</feature>
<dbReference type="OrthoDB" id="654211at2759"/>
<dbReference type="GO" id="GO:0008270">
    <property type="term" value="F:zinc ion binding"/>
    <property type="evidence" value="ECO:0007669"/>
    <property type="project" value="UniProtKB-KW"/>
</dbReference>
<organism evidence="9 10">
    <name type="scientific">Holothuria leucospilota</name>
    <name type="common">Black long sea cucumber</name>
    <name type="synonym">Mertensiothuria leucospilota</name>
    <dbReference type="NCBI Taxonomy" id="206669"/>
    <lineage>
        <taxon>Eukaryota</taxon>
        <taxon>Metazoa</taxon>
        <taxon>Echinodermata</taxon>
        <taxon>Eleutherozoa</taxon>
        <taxon>Echinozoa</taxon>
        <taxon>Holothuroidea</taxon>
        <taxon>Aspidochirotacea</taxon>
        <taxon>Aspidochirotida</taxon>
        <taxon>Holothuriidae</taxon>
        <taxon>Holothuria</taxon>
    </lineage>
</organism>
<dbReference type="SMART" id="SM00355">
    <property type="entry name" value="ZnF_C2H2"/>
    <property type="match status" value="7"/>
</dbReference>
<comment type="caution">
    <text evidence="9">The sequence shown here is derived from an EMBL/GenBank/DDBJ whole genome shotgun (WGS) entry which is preliminary data.</text>
</comment>
<dbReference type="FunFam" id="3.30.160.60:FF:000290">
    <property type="entry name" value="Zinc finger protein 697 isoform X1"/>
    <property type="match status" value="1"/>
</dbReference>
<protein>
    <recommendedName>
        <fullName evidence="8">C2H2-type domain-containing protein</fullName>
    </recommendedName>
</protein>
<dbReference type="GO" id="GO:0031519">
    <property type="term" value="C:PcG protein complex"/>
    <property type="evidence" value="ECO:0007669"/>
    <property type="project" value="TreeGrafter"/>
</dbReference>
<dbReference type="GO" id="GO:0000981">
    <property type="term" value="F:DNA-binding transcription factor activity, RNA polymerase II-specific"/>
    <property type="evidence" value="ECO:0007669"/>
    <property type="project" value="TreeGrafter"/>
</dbReference>
<keyword evidence="10" id="KW-1185">Reference proteome</keyword>
<dbReference type="FunFam" id="3.30.160.60:FF:000358">
    <property type="entry name" value="zinc finger protein 24"/>
    <property type="match status" value="1"/>
</dbReference>
<dbReference type="GO" id="GO:0005667">
    <property type="term" value="C:transcription regulator complex"/>
    <property type="evidence" value="ECO:0007669"/>
    <property type="project" value="TreeGrafter"/>
</dbReference>
<evidence type="ECO:0000256" key="5">
    <source>
        <dbReference type="ARBA" id="ARBA00023242"/>
    </source>
</evidence>
<feature type="domain" description="C2H2-type" evidence="8">
    <location>
        <begin position="520"/>
        <end position="547"/>
    </location>
</feature>
<dbReference type="SUPFAM" id="SSF57667">
    <property type="entry name" value="beta-beta-alpha zinc fingers"/>
    <property type="match status" value="3"/>
</dbReference>
<keyword evidence="5" id="KW-0539">Nucleus</keyword>
<feature type="compositionally biased region" description="Polar residues" evidence="7">
    <location>
        <begin position="136"/>
        <end position="145"/>
    </location>
</feature>
<feature type="domain" description="C2H2-type" evidence="8">
    <location>
        <begin position="576"/>
        <end position="603"/>
    </location>
</feature>
<dbReference type="PROSITE" id="PS50157">
    <property type="entry name" value="ZINC_FINGER_C2H2_2"/>
    <property type="match status" value="7"/>
</dbReference>
<dbReference type="PANTHER" id="PTHR14003">
    <property type="entry name" value="TRANSCRIPTIONAL REPRESSOR PROTEIN YY"/>
    <property type="match status" value="1"/>
</dbReference>
<evidence type="ECO:0000256" key="2">
    <source>
        <dbReference type="ARBA" id="ARBA00022737"/>
    </source>
</evidence>
<dbReference type="PROSITE" id="PS00028">
    <property type="entry name" value="ZINC_FINGER_C2H2_1"/>
    <property type="match status" value="7"/>
</dbReference>
<feature type="domain" description="C2H2-type" evidence="8">
    <location>
        <begin position="604"/>
        <end position="631"/>
    </location>
</feature>
<feature type="compositionally biased region" description="Basic and acidic residues" evidence="7">
    <location>
        <begin position="46"/>
        <end position="57"/>
    </location>
</feature>
<feature type="domain" description="C2H2-type" evidence="8">
    <location>
        <begin position="464"/>
        <end position="491"/>
    </location>
</feature>
<proteinExistence type="predicted"/>
<evidence type="ECO:0000313" key="10">
    <source>
        <dbReference type="Proteomes" id="UP001152320"/>
    </source>
</evidence>
<feature type="compositionally biased region" description="Basic and acidic residues" evidence="7">
    <location>
        <begin position="94"/>
        <end position="118"/>
    </location>
</feature>
<feature type="compositionally biased region" description="Basic and acidic residues" evidence="7">
    <location>
        <begin position="1"/>
        <end position="13"/>
    </location>
</feature>
<keyword evidence="3 6" id="KW-0863">Zinc-finger</keyword>
<feature type="region of interest" description="Disordered" evidence="7">
    <location>
        <begin position="84"/>
        <end position="148"/>
    </location>
</feature>
<evidence type="ECO:0000256" key="7">
    <source>
        <dbReference type="SAM" id="MobiDB-lite"/>
    </source>
</evidence>
<evidence type="ECO:0000256" key="4">
    <source>
        <dbReference type="ARBA" id="ARBA00022833"/>
    </source>
</evidence>
<gene>
    <name evidence="9" type="ORF">HOLleu_14332</name>
</gene>
<dbReference type="FunFam" id="3.30.160.60:FF:002343">
    <property type="entry name" value="Zinc finger protein 33A"/>
    <property type="match status" value="2"/>
</dbReference>
<keyword evidence="4" id="KW-0862">Zinc</keyword>
<dbReference type="AlphaFoldDB" id="A0A9Q1HBM1"/>